<reference evidence="1" key="1">
    <citation type="journal article" date="2023" name="Science">
        <title>Genome structures resolve the early diversification of teleost fishes.</title>
        <authorList>
            <person name="Parey E."/>
            <person name="Louis A."/>
            <person name="Montfort J."/>
            <person name="Bouchez O."/>
            <person name="Roques C."/>
            <person name="Iampietro C."/>
            <person name="Lluch J."/>
            <person name="Castinel A."/>
            <person name="Donnadieu C."/>
            <person name="Desvignes T."/>
            <person name="Floi Bucao C."/>
            <person name="Jouanno E."/>
            <person name="Wen M."/>
            <person name="Mejri S."/>
            <person name="Dirks R."/>
            <person name="Jansen H."/>
            <person name="Henkel C."/>
            <person name="Chen W.J."/>
            <person name="Zahm M."/>
            <person name="Cabau C."/>
            <person name="Klopp C."/>
            <person name="Thompson A.W."/>
            <person name="Robinson-Rechavi M."/>
            <person name="Braasch I."/>
            <person name="Lecointre G."/>
            <person name="Bobe J."/>
            <person name="Postlethwait J.H."/>
            <person name="Berthelot C."/>
            <person name="Roest Crollius H."/>
            <person name="Guiguen Y."/>
        </authorList>
    </citation>
    <scope>NUCLEOTIDE SEQUENCE</scope>
    <source>
        <strain evidence="1">WJC10195</strain>
    </source>
</reference>
<dbReference type="Proteomes" id="UP001152622">
    <property type="component" value="Chromosome 19"/>
</dbReference>
<dbReference type="EMBL" id="JAINUF010000019">
    <property type="protein sequence ID" value="KAJ8337120.1"/>
    <property type="molecule type" value="Genomic_DNA"/>
</dbReference>
<protein>
    <submittedName>
        <fullName evidence="1">Uncharacterized protein</fullName>
    </submittedName>
</protein>
<proteinExistence type="predicted"/>
<name>A0A9Q1EE61_SYNKA</name>
<evidence type="ECO:0000313" key="2">
    <source>
        <dbReference type="Proteomes" id="UP001152622"/>
    </source>
</evidence>
<comment type="caution">
    <text evidence="1">The sequence shown here is derived from an EMBL/GenBank/DDBJ whole genome shotgun (WGS) entry which is preliminary data.</text>
</comment>
<accession>A0A9Q1EE61</accession>
<organism evidence="1 2">
    <name type="scientific">Synaphobranchus kaupii</name>
    <name type="common">Kaup's arrowtooth eel</name>
    <dbReference type="NCBI Taxonomy" id="118154"/>
    <lineage>
        <taxon>Eukaryota</taxon>
        <taxon>Metazoa</taxon>
        <taxon>Chordata</taxon>
        <taxon>Craniata</taxon>
        <taxon>Vertebrata</taxon>
        <taxon>Euteleostomi</taxon>
        <taxon>Actinopterygii</taxon>
        <taxon>Neopterygii</taxon>
        <taxon>Teleostei</taxon>
        <taxon>Anguilliformes</taxon>
        <taxon>Synaphobranchidae</taxon>
        <taxon>Synaphobranchus</taxon>
    </lineage>
</organism>
<evidence type="ECO:0000313" key="1">
    <source>
        <dbReference type="EMBL" id="KAJ8337120.1"/>
    </source>
</evidence>
<gene>
    <name evidence="1" type="ORF">SKAU_G00383400</name>
</gene>
<keyword evidence="2" id="KW-1185">Reference proteome</keyword>
<sequence length="74" mass="8065">MGQFLSRDPKMAEGIIGVPHGTGGFRCSENTANRNPCRGIWETYGEGATRVDCLQKAFCVTQDPALQVAAFHNH</sequence>
<dbReference type="AlphaFoldDB" id="A0A9Q1EE61"/>